<protein>
    <submittedName>
        <fullName evidence="1">Uncharacterized protein</fullName>
    </submittedName>
</protein>
<name>B9ER51_PROMM</name>
<reference evidence="1 2" key="1">
    <citation type="journal article" date="2003" name="Nature">
        <title>Genome divergence in two Prochlorococcus ecotypes reflects oceanic niche differentiation.</title>
        <authorList>
            <person name="Rocap G."/>
            <person name="Larimer F.W."/>
            <person name="Lamerdin J.E."/>
            <person name="Malfatti S."/>
            <person name="Chain P."/>
            <person name="Ahlgren N.A."/>
            <person name="Arellano A."/>
            <person name="Coleman M."/>
            <person name="Hauser L."/>
            <person name="Hess W.R."/>
            <person name="Johnson Z.I."/>
            <person name="Land M.L."/>
            <person name="Lindell D."/>
            <person name="Post A.F."/>
            <person name="Regala W."/>
            <person name="Shah M."/>
            <person name="Shaw S.L."/>
            <person name="Steglich C."/>
            <person name="Sullivan M.B."/>
            <person name="Ting C.S."/>
            <person name="Tolonen A."/>
            <person name="Webb E.A."/>
            <person name="Zinser E.R."/>
            <person name="Chisholm S.W."/>
        </authorList>
    </citation>
    <scope>NUCLEOTIDE SEQUENCE [LARGE SCALE GENOMIC DNA]</scope>
    <source>
        <strain evidence="2">MIT 9313</strain>
    </source>
</reference>
<proteinExistence type="predicted"/>
<dbReference type="Proteomes" id="UP000001423">
    <property type="component" value="Chromosome"/>
</dbReference>
<dbReference type="EMBL" id="BX548175">
    <property type="protein sequence ID" value="CAX31891.1"/>
    <property type="molecule type" value="Genomic_DNA"/>
</dbReference>
<dbReference type="HOGENOM" id="CLU_2864268_0_0_3"/>
<gene>
    <name evidence="1" type="ordered locus">PMT_2373</name>
</gene>
<dbReference type="KEGG" id="pmt:PMT_2373"/>
<evidence type="ECO:0000313" key="2">
    <source>
        <dbReference type="Proteomes" id="UP000001423"/>
    </source>
</evidence>
<accession>B9ER51</accession>
<dbReference type="AlphaFoldDB" id="B9ER51"/>
<organism evidence="1 2">
    <name type="scientific">Prochlorococcus marinus (strain MIT 9313)</name>
    <dbReference type="NCBI Taxonomy" id="74547"/>
    <lineage>
        <taxon>Bacteria</taxon>
        <taxon>Bacillati</taxon>
        <taxon>Cyanobacteriota</taxon>
        <taxon>Cyanophyceae</taxon>
        <taxon>Synechococcales</taxon>
        <taxon>Prochlorococcaceae</taxon>
        <taxon>Prochlorococcus</taxon>
    </lineage>
</organism>
<keyword evidence="2" id="KW-1185">Reference proteome</keyword>
<sequence length="64" mass="7281">MLQETRITASIVNSLRKQRQDYSGIVTTMISKPVMTHSEQGVVDSLQSSIGRNSWLIQHQRLII</sequence>
<evidence type="ECO:0000313" key="1">
    <source>
        <dbReference type="EMBL" id="CAX31891.1"/>
    </source>
</evidence>
<dbReference type="eggNOG" id="ENOG5032IBH">
    <property type="taxonomic scope" value="Bacteria"/>
</dbReference>